<evidence type="ECO:0000313" key="2">
    <source>
        <dbReference type="EMBL" id="KAJ3423892.1"/>
    </source>
</evidence>
<dbReference type="AlphaFoldDB" id="A0AAV7Y5S5"/>
<dbReference type="GO" id="GO:0070939">
    <property type="term" value="C:Dsl1/NZR complex"/>
    <property type="evidence" value="ECO:0007669"/>
    <property type="project" value="InterPro"/>
</dbReference>
<evidence type="ECO:0000256" key="1">
    <source>
        <dbReference type="SAM" id="MobiDB-lite"/>
    </source>
</evidence>
<sequence length="770" mass="91154">MIKRLNELFPTYESLNQLSEQTEELSQQILESKIRFNKEKEEKKEKEKKIEKGKEIEIEKEKEKEKEKETEKEKEQKPEQEQRSEQETNVGKDKLKSTLDNLTTKIQTIKNERKELIGAINDIQEKFNNSITEIKKLEEDLQSSISLKEEDTVIQTLEWLTKNIALGSKTDKIETNEKPNLGDDEILEKFNSLFVKGSIIVRCGKLDELQKLYNKYVKHKGKELQGYLKKANWPQVKFQLDQSTESIWKAFERSFLELVSIQARKHFSFDRGSKTDLINSLSAMEMAFDPLKKRFIFHFLSPEQQTSRTDKPHWVFKYVLNQLRDHARFFTQFIQALIINCGSTLLFDVHSWVASQYVKLLSKKFQILLFDKIDPQESPQLYIQAINEICKFDQQLHHEFDFPKSQKGVLSIFSTDKAQKYFEKWIRIERNIFQKQFSSFMRESNNKNKKKNNDDDNDENDPWAIQNEELIKQQITQKELKNKNLDFITTFNQDNIKNDKKDDLDENNDENELSQEIQKANLILDELRASRSVTQFVTLLSNGFEKIKMFNNTKQCLSFLDGIIFQLLDKYLLAIKKSLKDPRSSRLQHYCSLINSAFFVQIAMQDWGEELFFIKIKYSQVRGVSFDLQEIESKQDLLQVDGSIFDEHIANYRNQVKRMTDILIEEVFKNGYSIYKTTLRSNHQEKKVHDQISPLITIKKMIQIPEIHDLCVSLINTINNISKWIVVEWISPIQERIYKLCDNQIIFQKFGKTRSIRELINYILENEQNY</sequence>
<evidence type="ECO:0000313" key="3">
    <source>
        <dbReference type="Proteomes" id="UP001146793"/>
    </source>
</evidence>
<dbReference type="InterPro" id="IPR007528">
    <property type="entry name" value="RINT1_Tip20"/>
</dbReference>
<dbReference type="Proteomes" id="UP001146793">
    <property type="component" value="Unassembled WGS sequence"/>
</dbReference>
<proteinExistence type="predicted"/>
<dbReference type="PANTHER" id="PTHR13520:SF0">
    <property type="entry name" value="RAD50-INTERACTING PROTEIN 1"/>
    <property type="match status" value="1"/>
</dbReference>
<comment type="caution">
    <text evidence="2">The sequence shown here is derived from an EMBL/GenBank/DDBJ whole genome shotgun (WGS) entry which is preliminary data.</text>
</comment>
<organism evidence="2 3">
    <name type="scientific">Anaeramoeba flamelloides</name>
    <dbReference type="NCBI Taxonomy" id="1746091"/>
    <lineage>
        <taxon>Eukaryota</taxon>
        <taxon>Metamonada</taxon>
        <taxon>Anaeramoebidae</taxon>
        <taxon>Anaeramoeba</taxon>
    </lineage>
</organism>
<accession>A0AAV7Y5S5</accession>
<dbReference type="EMBL" id="JANTQA010000075">
    <property type="protein sequence ID" value="KAJ3423892.1"/>
    <property type="molecule type" value="Genomic_DNA"/>
</dbReference>
<reference evidence="2" key="1">
    <citation type="submission" date="2022-08" db="EMBL/GenBank/DDBJ databases">
        <title>Novel sulphate-reducing endosymbionts in the free-living metamonad Anaeramoeba.</title>
        <authorList>
            <person name="Jerlstrom-Hultqvist J."/>
            <person name="Cepicka I."/>
            <person name="Gallot-Lavallee L."/>
            <person name="Salas-Leiva D."/>
            <person name="Curtis B.A."/>
            <person name="Zahonova K."/>
            <person name="Pipaliya S."/>
            <person name="Dacks J."/>
            <person name="Roger A.J."/>
        </authorList>
    </citation>
    <scope>NUCLEOTIDE SEQUENCE</scope>
    <source>
        <strain evidence="2">Busselton2</strain>
    </source>
</reference>
<dbReference type="GO" id="GO:0006888">
    <property type="term" value="P:endoplasmic reticulum to Golgi vesicle-mediated transport"/>
    <property type="evidence" value="ECO:0007669"/>
    <property type="project" value="InterPro"/>
</dbReference>
<feature type="region of interest" description="Disordered" evidence="1">
    <location>
        <begin position="443"/>
        <end position="462"/>
    </location>
</feature>
<name>A0AAV7Y5S5_9EUKA</name>
<dbReference type="PANTHER" id="PTHR13520">
    <property type="entry name" value="RAD50-INTERACTING PROTEIN 1 RINT-1"/>
    <property type="match status" value="1"/>
</dbReference>
<protein>
    <submittedName>
        <fullName evidence="2">Rad50-interacting protein</fullName>
    </submittedName>
</protein>
<dbReference type="GO" id="GO:0006890">
    <property type="term" value="P:retrograde vesicle-mediated transport, Golgi to endoplasmic reticulum"/>
    <property type="evidence" value="ECO:0007669"/>
    <property type="project" value="InterPro"/>
</dbReference>
<feature type="region of interest" description="Disordered" evidence="1">
    <location>
        <begin position="33"/>
        <end position="96"/>
    </location>
</feature>
<dbReference type="Pfam" id="PF04437">
    <property type="entry name" value="RINT1_TIP1"/>
    <property type="match status" value="2"/>
</dbReference>
<dbReference type="PROSITE" id="PS51386">
    <property type="entry name" value="RINT1_TIP20"/>
    <property type="match status" value="1"/>
</dbReference>
<dbReference type="GO" id="GO:0060628">
    <property type="term" value="P:regulation of ER to Golgi vesicle-mediated transport"/>
    <property type="evidence" value="ECO:0007669"/>
    <property type="project" value="TreeGrafter"/>
</dbReference>
<gene>
    <name evidence="2" type="ORF">M0812_29523</name>
</gene>